<proteinExistence type="predicted"/>
<protein>
    <submittedName>
        <fullName evidence="1">Uncharacterized protein</fullName>
    </submittedName>
</protein>
<dbReference type="Proteomes" id="UP000297229">
    <property type="component" value="Unassembled WGS sequence"/>
</dbReference>
<evidence type="ECO:0000313" key="1">
    <source>
        <dbReference type="EMBL" id="TGO70089.1"/>
    </source>
</evidence>
<sequence>MEYIRYRDIEITIPSATLGPVQWKDLEAKFTLRFTKFKRDTPRENEMIYLAPLDSDEVNHVCLLALLISHCLHHGLVQPVGAKSLQDVLDHAVSSGICTIQWVYPDYPVMVSLAHSRMLLNVTASGSQLSQTVKLMGIMSGVVANLTRHSLRSAAARDVSHLPGTAFDGVGLTTPAVAAVLNHSEVTLAHGTSRHYAGEMSAPVFNERIKAMPTPRGAPKITSDPVFDIYRAPVSLEEVQTWQKDNQSTDPNPLSFNAICKAREAIRDAHLKNTWEETKTVTTAAAKTSAIVLEDLSSNTKALPRKDVLKNVPVSDTLPPPANHNDLAWDANIDPRLLSNNPNPQSLGIAEDEGYVTGTAFDMDEDELEEIEIATLELDALHTIIAPMRMIIYLYGSPSDG</sequence>
<dbReference type="STRING" id="278938.A0A4Z1J8Q0"/>
<comment type="caution">
    <text evidence="1">The sequence shown here is derived from an EMBL/GenBank/DDBJ whole genome shotgun (WGS) entry which is preliminary data.</text>
</comment>
<dbReference type="AlphaFoldDB" id="A0A4Z1J8Q0"/>
<dbReference type="EMBL" id="PQXM01000741">
    <property type="protein sequence ID" value="TGO70089.1"/>
    <property type="molecule type" value="Genomic_DNA"/>
</dbReference>
<gene>
    <name evidence="1" type="ORF">BELL_0743g00010</name>
</gene>
<keyword evidence="2" id="KW-1185">Reference proteome</keyword>
<name>A0A4Z1J8Q0_9HELO</name>
<organism evidence="1 2">
    <name type="scientific">Botrytis elliptica</name>
    <dbReference type="NCBI Taxonomy" id="278938"/>
    <lineage>
        <taxon>Eukaryota</taxon>
        <taxon>Fungi</taxon>
        <taxon>Dikarya</taxon>
        <taxon>Ascomycota</taxon>
        <taxon>Pezizomycotina</taxon>
        <taxon>Leotiomycetes</taxon>
        <taxon>Helotiales</taxon>
        <taxon>Sclerotiniaceae</taxon>
        <taxon>Botrytis</taxon>
    </lineage>
</organism>
<evidence type="ECO:0000313" key="2">
    <source>
        <dbReference type="Proteomes" id="UP000297229"/>
    </source>
</evidence>
<accession>A0A4Z1J8Q0</accession>
<reference evidence="1 2" key="1">
    <citation type="submission" date="2017-12" db="EMBL/GenBank/DDBJ databases">
        <title>Comparative genomics of Botrytis spp.</title>
        <authorList>
            <person name="Valero-Jimenez C.A."/>
            <person name="Tapia P."/>
            <person name="Veloso J."/>
            <person name="Silva-Moreno E."/>
            <person name="Staats M."/>
            <person name="Valdes J.H."/>
            <person name="Van Kan J.A.L."/>
        </authorList>
    </citation>
    <scope>NUCLEOTIDE SEQUENCE [LARGE SCALE GENOMIC DNA]</scope>
    <source>
        <strain evidence="1 2">Be9601</strain>
    </source>
</reference>